<organism evidence="1 2">
    <name type="scientific">Avena sativa</name>
    <name type="common">Oat</name>
    <dbReference type="NCBI Taxonomy" id="4498"/>
    <lineage>
        <taxon>Eukaryota</taxon>
        <taxon>Viridiplantae</taxon>
        <taxon>Streptophyta</taxon>
        <taxon>Embryophyta</taxon>
        <taxon>Tracheophyta</taxon>
        <taxon>Spermatophyta</taxon>
        <taxon>Magnoliopsida</taxon>
        <taxon>Liliopsida</taxon>
        <taxon>Poales</taxon>
        <taxon>Poaceae</taxon>
        <taxon>BOP clade</taxon>
        <taxon>Pooideae</taxon>
        <taxon>Poodae</taxon>
        <taxon>Poeae</taxon>
        <taxon>Poeae Chloroplast Group 1 (Aveneae type)</taxon>
        <taxon>Aveninae</taxon>
        <taxon>Avena</taxon>
    </lineage>
</organism>
<evidence type="ECO:0000313" key="2">
    <source>
        <dbReference type="Proteomes" id="UP001732700"/>
    </source>
</evidence>
<accession>A0ACD5VNM6</accession>
<sequence length="595" mass="67716">MPDADELEGARRLALSAFAELSQCGPSPSSAPTADLPPLLSCCFQLLRRLDHADPDLATRCAGRLRAFIHSVLSRDPDPSFVPALEVLFENLVDGNQLRWSYTMIDRDAIQKGTMISTMAKTCQYELHVRLELMSHHFISSVQDEEQFVGALDWSEKATQRIPELGLAAAIYLVRRSYWFSMPVIAQAHFVLLASRCVANGHLDLHLQVFQHSMSAYLVYLPALGVFDRNNAVKPPFSYHTNVRLPNSCIPDATNQKLNCQINRLLSCCKAHSDAGLHSKEMDVFDICASFIEENQHMFPEQLRQEAVIVVKRIVSNSLDCAKQKETHGFDASVSEEMIYLAAVLRLMGSSFLEILNCLREKRVEHDMQHVVLCISETIRFLGKYEANGLNSHDLFGMSENAIDWEKPSMLMLLHFAIISVFCLRTRFGFLWKGCIIMIMMAMNLVIDEEKSLSAFQFFIASEDSATSSIHQEDSLKCSGQRKSSTSIAAQFNNLRKLRVRGDSSFGTPQRCKSRDGRAFFESIPGCKQNSSEWDDLVDFVECSEDMDYSRWWVQQGKFKEYKDNKWKLSKRPCEDASKVWEYKANKTKRRKTSR</sequence>
<dbReference type="EnsemblPlants" id="AVESA.00010b.r2.3CG0461850.1">
    <property type="protein sequence ID" value="AVESA.00010b.r2.3CG0461850.1.CDS"/>
    <property type="gene ID" value="AVESA.00010b.r2.3CG0461850"/>
</dbReference>
<protein>
    <submittedName>
        <fullName evidence="1">Uncharacterized protein</fullName>
    </submittedName>
</protein>
<dbReference type="Proteomes" id="UP001732700">
    <property type="component" value="Chromosome 3C"/>
</dbReference>
<name>A0ACD5VNM6_AVESA</name>
<evidence type="ECO:0000313" key="1">
    <source>
        <dbReference type="EnsemblPlants" id="AVESA.00010b.r2.3CG0461850.1.CDS"/>
    </source>
</evidence>
<proteinExistence type="predicted"/>
<reference evidence="1" key="2">
    <citation type="submission" date="2025-09" db="UniProtKB">
        <authorList>
            <consortium name="EnsemblPlants"/>
        </authorList>
    </citation>
    <scope>IDENTIFICATION</scope>
</reference>
<reference evidence="1" key="1">
    <citation type="submission" date="2021-05" db="EMBL/GenBank/DDBJ databases">
        <authorList>
            <person name="Scholz U."/>
            <person name="Mascher M."/>
            <person name="Fiebig A."/>
        </authorList>
    </citation>
    <scope>NUCLEOTIDE SEQUENCE [LARGE SCALE GENOMIC DNA]</scope>
</reference>
<keyword evidence="2" id="KW-1185">Reference proteome</keyword>